<dbReference type="SUPFAM" id="SSF53335">
    <property type="entry name" value="S-adenosyl-L-methionine-dependent methyltransferases"/>
    <property type="match status" value="1"/>
</dbReference>
<name>A0A382BQR8_9ZZZZ</name>
<proteinExistence type="predicted"/>
<dbReference type="AlphaFoldDB" id="A0A382BQR8"/>
<evidence type="ECO:0000313" key="3">
    <source>
        <dbReference type="EMBL" id="SVB15891.1"/>
    </source>
</evidence>
<sequence length="393" mass="44683">VKKNFLDLGTQPITNAFLTEDKFDDEYFYNLSLGMDEDTKLVSLMETVKPELMFNDVYAHRASMSETMRNSFKEVAESLVKQFMPMKVLEVGSNDGVFIRNFSKEAIVAIEPCENLADITSAMGYKTYCDFWDISTAHMIVSNHGEMDLIYSANTISHIENIVEVFKAVDFSLSDEGVFVFEDPSLYSVLNNTSYDQFYDEHVHLFSVIGLINLLNDCGLEIFKVDSLTTHGGSNRVYVKKKNNKSLSIDDSVDQNVQKESVYGMNDIFVYEQFANRVKESKVQLVELLNRFKNDGKKIISYGATYKSATIFNYCRIGVDLIDYIVDTTVNKQGKFSPGMHIPIISPEEGFDGSVDYAFLGAWNFTKEIMKKERSYIDRGGKFVTHVPSVRLI</sequence>
<dbReference type="PANTHER" id="PTHR43861">
    <property type="entry name" value="TRANS-ACONITATE 2-METHYLTRANSFERASE-RELATED"/>
    <property type="match status" value="1"/>
</dbReference>
<reference evidence="3" key="1">
    <citation type="submission" date="2018-05" db="EMBL/GenBank/DDBJ databases">
        <authorList>
            <person name="Lanie J.A."/>
            <person name="Ng W.-L."/>
            <person name="Kazmierczak K.M."/>
            <person name="Andrzejewski T.M."/>
            <person name="Davidsen T.M."/>
            <person name="Wayne K.J."/>
            <person name="Tettelin H."/>
            <person name="Glass J.I."/>
            <person name="Rusch D."/>
            <person name="Podicherti R."/>
            <person name="Tsui H.-C.T."/>
            <person name="Winkler M.E."/>
        </authorList>
    </citation>
    <scope>NUCLEOTIDE SEQUENCE</scope>
</reference>
<dbReference type="Gene3D" id="6.20.50.110">
    <property type="entry name" value="Methyltransferase, zinc-binding domain"/>
    <property type="match status" value="1"/>
</dbReference>
<dbReference type="EMBL" id="UINC01030845">
    <property type="protein sequence ID" value="SVB15891.1"/>
    <property type="molecule type" value="Genomic_DNA"/>
</dbReference>
<dbReference type="InterPro" id="IPR038576">
    <property type="entry name" value="Methyltransf_Zn-bd_dom_put_sf"/>
</dbReference>
<organism evidence="3">
    <name type="scientific">marine metagenome</name>
    <dbReference type="NCBI Taxonomy" id="408172"/>
    <lineage>
        <taxon>unclassified sequences</taxon>
        <taxon>metagenomes</taxon>
        <taxon>ecological metagenomes</taxon>
    </lineage>
</organism>
<dbReference type="PANTHER" id="PTHR43861:SF5">
    <property type="entry name" value="BLL5978 PROTEIN"/>
    <property type="match status" value="1"/>
</dbReference>
<gene>
    <name evidence="3" type="ORF">METZ01_LOCUS168745</name>
</gene>
<feature type="domain" description="Methyltransferase putative zinc binding" evidence="1">
    <location>
        <begin position="3"/>
        <end position="54"/>
    </location>
</feature>
<dbReference type="InterPro" id="IPR029063">
    <property type="entry name" value="SAM-dependent_MTases_sf"/>
</dbReference>
<dbReference type="Pfam" id="PF08421">
    <property type="entry name" value="Methyltransf_13"/>
    <property type="match status" value="1"/>
</dbReference>
<dbReference type="Gene3D" id="3.40.50.720">
    <property type="entry name" value="NAD(P)-binding Rossmann-like Domain"/>
    <property type="match status" value="1"/>
</dbReference>
<dbReference type="InterPro" id="IPR013630">
    <property type="entry name" value="Methyltransf_Zn-bd_dom_put"/>
</dbReference>
<dbReference type="Pfam" id="PF08484">
    <property type="entry name" value="Methyltransf_14"/>
    <property type="match status" value="1"/>
</dbReference>
<dbReference type="InterPro" id="IPR013691">
    <property type="entry name" value="MeTrfase_14"/>
</dbReference>
<dbReference type="Pfam" id="PF13489">
    <property type="entry name" value="Methyltransf_23"/>
    <property type="match status" value="1"/>
</dbReference>
<feature type="non-terminal residue" evidence="3">
    <location>
        <position position="1"/>
    </location>
</feature>
<evidence type="ECO:0000259" key="2">
    <source>
        <dbReference type="Pfam" id="PF08484"/>
    </source>
</evidence>
<accession>A0A382BQR8</accession>
<feature type="domain" description="C-methyltransferase" evidence="2">
    <location>
        <begin position="230"/>
        <end position="388"/>
    </location>
</feature>
<protein>
    <recommendedName>
        <fullName evidence="4">C-methyltransferase domain-containing protein</fullName>
    </recommendedName>
</protein>
<evidence type="ECO:0008006" key="4">
    <source>
        <dbReference type="Google" id="ProtNLM"/>
    </source>
</evidence>
<dbReference type="Gene3D" id="3.40.50.150">
    <property type="entry name" value="Vaccinia Virus protein VP39"/>
    <property type="match status" value="1"/>
</dbReference>
<evidence type="ECO:0000259" key="1">
    <source>
        <dbReference type="Pfam" id="PF08421"/>
    </source>
</evidence>